<evidence type="ECO:0000313" key="3">
    <source>
        <dbReference type="EMBL" id="KAK9827758.1"/>
    </source>
</evidence>
<organism evidence="3 4">
    <name type="scientific">Apatococcus lobatus</name>
    <dbReference type="NCBI Taxonomy" id="904363"/>
    <lineage>
        <taxon>Eukaryota</taxon>
        <taxon>Viridiplantae</taxon>
        <taxon>Chlorophyta</taxon>
        <taxon>core chlorophytes</taxon>
        <taxon>Trebouxiophyceae</taxon>
        <taxon>Chlorellales</taxon>
        <taxon>Chlorellaceae</taxon>
        <taxon>Apatococcus</taxon>
    </lineage>
</organism>
<dbReference type="EMBL" id="JALJOS010000017">
    <property type="protein sequence ID" value="KAK9827758.1"/>
    <property type="molecule type" value="Genomic_DNA"/>
</dbReference>
<feature type="compositionally biased region" description="Basic and acidic residues" evidence="2">
    <location>
        <begin position="442"/>
        <end position="457"/>
    </location>
</feature>
<dbReference type="PANTHER" id="PTHR43941">
    <property type="entry name" value="STRUCTURAL MAINTENANCE OF CHROMOSOMES PROTEIN 2"/>
    <property type="match status" value="1"/>
</dbReference>
<reference evidence="3 4" key="1">
    <citation type="journal article" date="2024" name="Nat. Commun.">
        <title>Phylogenomics reveals the evolutionary origins of lichenization in chlorophyte algae.</title>
        <authorList>
            <person name="Puginier C."/>
            <person name="Libourel C."/>
            <person name="Otte J."/>
            <person name="Skaloud P."/>
            <person name="Haon M."/>
            <person name="Grisel S."/>
            <person name="Petersen M."/>
            <person name="Berrin J.G."/>
            <person name="Delaux P.M."/>
            <person name="Dal Grande F."/>
            <person name="Keller J."/>
        </authorList>
    </citation>
    <scope>NUCLEOTIDE SEQUENCE [LARGE SCALE GENOMIC DNA]</scope>
    <source>
        <strain evidence="3 4">SAG 2145</strain>
    </source>
</reference>
<feature type="compositionally biased region" description="Polar residues" evidence="2">
    <location>
        <begin position="482"/>
        <end position="499"/>
    </location>
</feature>
<dbReference type="GO" id="GO:0000793">
    <property type="term" value="C:condensed chromosome"/>
    <property type="evidence" value="ECO:0007669"/>
    <property type="project" value="TreeGrafter"/>
</dbReference>
<keyword evidence="1" id="KW-0175">Coiled coil</keyword>
<feature type="coiled-coil region" evidence="1">
    <location>
        <begin position="222"/>
        <end position="315"/>
    </location>
</feature>
<sequence>MTSALEISPQVFVPATFEERPGLYAFVTNLTNSRKVQRPVALFYETDGHSWSLIPPANFLSTLQQRHQLDLQQQSKAQSLLQADYQELTGQYDIIHSKLAAQLLKHASLAEKCSRLEDAAHAAEQASQQTADQHAQLNAEIEAEKTKAAAATKKMTNQGQGLIDALWTAAGLRKEVAAKDAHILDLNHEIAALHSEACAATHAKRAASTALQDMRTSHEQLRLAHKQQLQEADEIAADLEQLHRQLDASQKELKDSQFECSSAAERANAAKQAAASLQKDQDSLYSQLELSQAGLDSLQMRQQEQDQQLTQANATISNMHEAAQNLRCQLSDAHQHIHWQRETHESSLQGLQRDIAGLQHERDWFMHEKSRHLQQQEQHHTSEMHQLQSYCEQLQRQQQELQEDFAFSLHQIDDLTAKLDSSAKAAHHEPAASPQQAQQLHSKNDSSTEAAPSDHESAASMQQAEQPRGMVSELSSAAASSHHVSTADTHGHQVSQLSHEPSDHQQRQDEWPSLPQPTPPADVHHTSVPGRSAPVPVQMDSAALLKSEQQPPLPPITVANAEKAEAPCHAPDRGSENLPPAAKAASRLSHGRPLQPPHASQEPKVQRQPQHSIQEAKEEA</sequence>
<evidence type="ECO:0000256" key="1">
    <source>
        <dbReference type="SAM" id="Coils"/>
    </source>
</evidence>
<keyword evidence="4" id="KW-1185">Reference proteome</keyword>
<dbReference type="PANTHER" id="PTHR43941:SF1">
    <property type="entry name" value="STRUCTURAL MAINTENANCE OF CHROMOSOMES PROTEIN 2"/>
    <property type="match status" value="1"/>
</dbReference>
<dbReference type="Proteomes" id="UP001438707">
    <property type="component" value="Unassembled WGS sequence"/>
</dbReference>
<protein>
    <submittedName>
        <fullName evidence="3">Uncharacterized protein</fullName>
    </submittedName>
</protein>
<dbReference type="GO" id="GO:0000796">
    <property type="term" value="C:condensin complex"/>
    <property type="evidence" value="ECO:0007669"/>
    <property type="project" value="TreeGrafter"/>
</dbReference>
<proteinExistence type="predicted"/>
<feature type="compositionally biased region" description="Basic and acidic residues" evidence="2">
    <location>
        <begin position="562"/>
        <end position="575"/>
    </location>
</feature>
<feature type="coiled-coil region" evidence="1">
    <location>
        <begin position="106"/>
        <end position="154"/>
    </location>
</feature>
<gene>
    <name evidence="3" type="ORF">WJX74_001063</name>
</gene>
<name>A0AAW1R280_9CHLO</name>
<feature type="region of interest" description="Disordered" evidence="2">
    <location>
        <begin position="421"/>
        <end position="620"/>
    </location>
</feature>
<comment type="caution">
    <text evidence="3">The sequence shown here is derived from an EMBL/GenBank/DDBJ whole genome shotgun (WGS) entry which is preliminary data.</text>
</comment>
<feature type="compositionally biased region" description="Basic and acidic residues" evidence="2">
    <location>
        <begin position="500"/>
        <end position="510"/>
    </location>
</feature>
<dbReference type="AlphaFoldDB" id="A0AAW1R280"/>
<evidence type="ECO:0000313" key="4">
    <source>
        <dbReference type="Proteomes" id="UP001438707"/>
    </source>
</evidence>
<dbReference type="GO" id="GO:0007076">
    <property type="term" value="P:mitotic chromosome condensation"/>
    <property type="evidence" value="ECO:0007669"/>
    <property type="project" value="TreeGrafter"/>
</dbReference>
<evidence type="ECO:0000256" key="2">
    <source>
        <dbReference type="SAM" id="MobiDB-lite"/>
    </source>
</evidence>
<feature type="coiled-coil region" evidence="1">
    <location>
        <begin position="341"/>
        <end position="404"/>
    </location>
</feature>
<dbReference type="GO" id="GO:0003682">
    <property type="term" value="F:chromatin binding"/>
    <property type="evidence" value="ECO:0007669"/>
    <property type="project" value="TreeGrafter"/>
</dbReference>
<dbReference type="GO" id="GO:0000785">
    <property type="term" value="C:chromatin"/>
    <property type="evidence" value="ECO:0007669"/>
    <property type="project" value="TreeGrafter"/>
</dbReference>
<accession>A0AAW1R280</accession>